<dbReference type="InterPro" id="IPR027443">
    <property type="entry name" value="IPNS-like_sf"/>
</dbReference>
<protein>
    <submittedName>
        <fullName evidence="7">Protein SRG1-like</fullName>
    </submittedName>
</protein>
<dbReference type="EMBL" id="JAAARO010000007">
    <property type="protein sequence ID" value="KAF5745596.1"/>
    <property type="molecule type" value="Genomic_DNA"/>
</dbReference>
<comment type="caution">
    <text evidence="7">The sequence shown here is derived from an EMBL/GenBank/DDBJ whole genome shotgun (WGS) entry which is preliminary data.</text>
</comment>
<gene>
    <name evidence="7" type="ORF">HS088_TW07G01188</name>
</gene>
<keyword evidence="4" id="KW-0408">Iron</keyword>
<evidence type="ECO:0000259" key="6">
    <source>
        <dbReference type="PROSITE" id="PS51471"/>
    </source>
</evidence>
<name>A0A7J7DHR1_TRIWF</name>
<evidence type="ECO:0000256" key="3">
    <source>
        <dbReference type="ARBA" id="ARBA00022896"/>
    </source>
</evidence>
<dbReference type="SUPFAM" id="SSF51197">
    <property type="entry name" value="Clavaminate synthase-like"/>
    <property type="match status" value="1"/>
</dbReference>
<dbReference type="AlphaFoldDB" id="A0A7J7DHR1"/>
<dbReference type="GO" id="GO:0031418">
    <property type="term" value="F:L-ascorbic acid binding"/>
    <property type="evidence" value="ECO:0007669"/>
    <property type="project" value="UniProtKB-KW"/>
</dbReference>
<dbReference type="InterPro" id="IPR026992">
    <property type="entry name" value="DIOX_N"/>
</dbReference>
<dbReference type="InterPro" id="IPR044861">
    <property type="entry name" value="IPNS-like_FE2OG_OXY"/>
</dbReference>
<dbReference type="Gene3D" id="2.60.120.330">
    <property type="entry name" value="B-lactam Antibiotic, Isopenicillin N Synthase, Chain"/>
    <property type="match status" value="1"/>
</dbReference>
<evidence type="ECO:0000256" key="4">
    <source>
        <dbReference type="ARBA" id="ARBA00023004"/>
    </source>
</evidence>
<reference evidence="7 8" key="1">
    <citation type="journal article" date="2020" name="Nat. Commun.">
        <title>Genome of Tripterygium wilfordii and identification of cytochrome P450 involved in triptolide biosynthesis.</title>
        <authorList>
            <person name="Tu L."/>
            <person name="Su P."/>
            <person name="Zhang Z."/>
            <person name="Gao L."/>
            <person name="Wang J."/>
            <person name="Hu T."/>
            <person name="Zhou J."/>
            <person name="Zhang Y."/>
            <person name="Zhao Y."/>
            <person name="Liu Y."/>
            <person name="Song Y."/>
            <person name="Tong Y."/>
            <person name="Lu Y."/>
            <person name="Yang J."/>
            <person name="Xu C."/>
            <person name="Jia M."/>
            <person name="Peters R.J."/>
            <person name="Huang L."/>
            <person name="Gao W."/>
        </authorList>
    </citation>
    <scope>NUCLEOTIDE SEQUENCE [LARGE SCALE GENOMIC DNA]</scope>
    <source>
        <strain evidence="8">cv. XIE 37</strain>
        <tissue evidence="7">Leaf</tissue>
    </source>
</reference>
<keyword evidence="5" id="KW-0175">Coiled coil</keyword>
<dbReference type="InterPro" id="IPR005123">
    <property type="entry name" value="Oxoglu/Fe-dep_dioxygenase_dom"/>
</dbReference>
<dbReference type="FunFam" id="2.60.120.330:FF:000079">
    <property type="entry name" value="Protein SRG1"/>
    <property type="match status" value="1"/>
</dbReference>
<feature type="domain" description="Fe2OG dioxygenase" evidence="6">
    <location>
        <begin position="484"/>
        <end position="587"/>
    </location>
</feature>
<evidence type="ECO:0000256" key="1">
    <source>
        <dbReference type="ARBA" id="ARBA00008056"/>
    </source>
</evidence>
<dbReference type="SUPFAM" id="SSF103511">
    <property type="entry name" value="Chlorophyll a-b binding protein"/>
    <property type="match status" value="1"/>
</dbReference>
<organism evidence="7 8">
    <name type="scientific">Tripterygium wilfordii</name>
    <name type="common">Thunder God vine</name>
    <dbReference type="NCBI Taxonomy" id="458696"/>
    <lineage>
        <taxon>Eukaryota</taxon>
        <taxon>Viridiplantae</taxon>
        <taxon>Streptophyta</taxon>
        <taxon>Embryophyta</taxon>
        <taxon>Tracheophyta</taxon>
        <taxon>Spermatophyta</taxon>
        <taxon>Magnoliopsida</taxon>
        <taxon>eudicotyledons</taxon>
        <taxon>Gunneridae</taxon>
        <taxon>Pentapetalae</taxon>
        <taxon>rosids</taxon>
        <taxon>fabids</taxon>
        <taxon>Celastrales</taxon>
        <taxon>Celastraceae</taxon>
        <taxon>Tripterygium</taxon>
    </lineage>
</organism>
<evidence type="ECO:0000256" key="5">
    <source>
        <dbReference type="SAM" id="Coils"/>
    </source>
</evidence>
<dbReference type="InterPro" id="IPR050295">
    <property type="entry name" value="Plant_2OG-oxidoreductases"/>
</dbReference>
<evidence type="ECO:0000313" key="8">
    <source>
        <dbReference type="Proteomes" id="UP000593562"/>
    </source>
</evidence>
<evidence type="ECO:0000313" key="7">
    <source>
        <dbReference type="EMBL" id="KAF5745596.1"/>
    </source>
</evidence>
<keyword evidence="3" id="KW-0847">Vitamin C</keyword>
<sequence>MANSPASAQLSLTTHGILSLYACSIRSVKTLAVSSLPNSSFSLTRNAFVTGLPLLICKTSRPMTLATKVTSVSIRCEQSTKGSSLDVWLGWLAMVGFAAAISVEIANGKGILENFGLTSPLPTVALVVTALEKQPEIDVLGEGGCKPAKQGEGLSHNNELQLLLQQKTHNLKLLEAQHNDVNSKGFGASSSMRKASSTTDIVEDLTSIFGAPASTGEFKEFEGESEERRRARLELRQRTQECAAKTLTEKNQHDLQVKLLDVCYAVFAMYCQSTYRSQLTLDMRYSAVGDRSVWVMVMYVQELIKEPLMLIPQQFIRLGDQGPSKPILFDHSNLLPTPPILDMKQLESGYEELHKLHSACKDWGFFQVVNHGVSCSLMEKLRNEIEEFYKLPIEEKVKYKTRPGDVEGYGRMTRREGKLDWADRLSMITNPLTKRKPHLFPELPSSLRNTLEHYITEMQELGKKLLMVMARALKIEREELVELFEDGMQSMNMVYYPQCPQPELVMGLTPHSDATGITILSQLNGVDGLEIMKDGVWIPVNCQPDAFVVNVGDILEILSNGIYSSIEHRVMVNSMKERIFIAFFMFPKFEADIGHVSSLINLQNPPLFKKIGFEQYLEDFFSRKLDGKSNLEHMKIKTDQESHGTPVDAKN</sequence>
<comment type="similarity">
    <text evidence="1">Belongs to the iron/ascorbate-dependent oxidoreductase family.</text>
</comment>
<keyword evidence="8" id="KW-1185">Reference proteome</keyword>
<dbReference type="Pfam" id="PF03171">
    <property type="entry name" value="2OG-FeII_Oxy"/>
    <property type="match status" value="1"/>
</dbReference>
<dbReference type="PANTHER" id="PTHR47991">
    <property type="entry name" value="OXOGLUTARATE/IRON-DEPENDENT DIOXYGENASE"/>
    <property type="match status" value="1"/>
</dbReference>
<dbReference type="InParanoid" id="A0A7J7DHR1"/>
<dbReference type="PROSITE" id="PS51471">
    <property type="entry name" value="FE2OG_OXY"/>
    <property type="match status" value="1"/>
</dbReference>
<proteinExistence type="inferred from homology"/>
<keyword evidence="2" id="KW-0479">Metal-binding</keyword>
<dbReference type="Pfam" id="PF14226">
    <property type="entry name" value="DIOX_N"/>
    <property type="match status" value="1"/>
</dbReference>
<dbReference type="Proteomes" id="UP000593562">
    <property type="component" value="Unassembled WGS sequence"/>
</dbReference>
<evidence type="ECO:0000256" key="2">
    <source>
        <dbReference type="ARBA" id="ARBA00022723"/>
    </source>
</evidence>
<dbReference type="GO" id="GO:0046872">
    <property type="term" value="F:metal ion binding"/>
    <property type="evidence" value="ECO:0007669"/>
    <property type="project" value="UniProtKB-KW"/>
</dbReference>
<feature type="coiled-coil region" evidence="5">
    <location>
        <begin position="157"/>
        <end position="184"/>
    </location>
</feature>
<accession>A0A7J7DHR1</accession>